<dbReference type="EMBL" id="FQVD01000002">
    <property type="protein sequence ID" value="SHE43606.1"/>
    <property type="molecule type" value="Genomic_DNA"/>
</dbReference>
<dbReference type="GO" id="GO:0003700">
    <property type="term" value="F:DNA-binding transcription factor activity"/>
    <property type="evidence" value="ECO:0007669"/>
    <property type="project" value="InterPro"/>
</dbReference>
<dbReference type="PROSITE" id="PS51257">
    <property type="entry name" value="PROKAR_LIPOPROTEIN"/>
    <property type="match status" value="1"/>
</dbReference>
<dbReference type="SUPFAM" id="SSF50998">
    <property type="entry name" value="Quinoprotein alcohol dehydrogenase-like"/>
    <property type="match status" value="1"/>
</dbReference>
<dbReference type="SUPFAM" id="SSF52172">
    <property type="entry name" value="CheY-like"/>
    <property type="match status" value="1"/>
</dbReference>
<evidence type="ECO:0000259" key="10">
    <source>
        <dbReference type="PROSITE" id="PS50110"/>
    </source>
</evidence>
<sequence length="1306" mass="149280">MMKILFKIYVCFLLLVSCIQIIEAQTTSYYYKQLGIKEGLSQSRVQCILNDYRGYLWIGTESGLNCYDRDHLKQYLHQSGDDKTLVSSNIIFIAEDSICNLWVGTTDGICLYNRENDNFTTLMKDGNPIYVASYLLVEGGIIFGGSGAIYKYVYETKQLEPLYYAQDPALYNPFWEMVRYDEDNILLNSRWHGIYSFNMVTREFNKVTAFNEKNYTSIYLDSHKRLWLSAYGNGLYCYQNKKLLKHFTTLNSPLTYDVIHDITERDDQLWVATDGGGINMINLNDFSFSNIQQTEGDIHSFPANTIYRLYVDPADNMWAGSIRNGLIGIKNVYARSYEYVPFGNLHGLSNQTINCFFQDSDGIIWIGTDGGGINRFDAVTSTFKHYPFTKYEKIVSIVEYSPNELLFSSFNKGLYLFNKHTGELHPFVLMNQEMNAQSCINGFSVYIQRISENKILFSAQHVFVYDIPTRKFTIVATMGKEYERTSPGIITTVGNKTYLTDLKNICVYDASKETFKTLYQGEYVINDACMDQNGTFWLATAGGVLHYDPRTGKSGFVETGLFQEATSVVSDNQGRIWIGTRRHLYVYSSLTQNFVILDEVDGVLPNEYLFNAALLAKNGDILMGGTEGMTLIDPAIHFEANVNSTIELLDVLLNGLPVSLEEKHDVATESIKVPWNFSSLQLKVLLNENDVFRKNRFRFHIEGYEQELTQSNSNSLIINYLPIGEYTITASYYTRKGEWGPKQQILHLIVTPPWWKTDWFYMGLIILICLLTYGVMYSLYRKKKIKQKREIMRLKNKMYEEKINFLTNISHELRTPLTLICAPLKRILNHETEEGDVNRLLVSIYKQAHQMKGIIDMVLDVRKLEEGKEMLHILPHSLNEWVRSVGDKFTFEFESKGIKIEYKLDEKIKEVPFDKSKCEFVLSNFLMNALKFSESGTTTTIITSLSPEKDWIRVSVQDEGMGLTLVDMNSLFSNFYQGAHEKGGSGIGLSYAKSLINHHKGKVGASNASGHGAVFYFELPLFTNAHGQLTPISAEVPGDVEVKEADSIDYTFLQKYSVIVVEDTADLRNYLKETLGNYFARVYVAKDGKDGLELIKQRLPDIIISDVMMPRMNGFELCREVKTNLDISHIPFILLTAYHNSQNMYTGYKTGADIFLPKPFEIDSLLALAYNQLRLREQIRKRYINDKLLSHKEISFSNADEAFLLKLNAIIEENMSNPELGVAFLATNMCISRSLLFNKIKAITGMGIIDYVNKLRIDKSVVLLTTTSMNITEISEVVGFSSLRYFSKVFKAIKGEIPSAYRKQDK</sequence>
<dbReference type="InterPro" id="IPR011123">
    <property type="entry name" value="Y_Y_Y"/>
</dbReference>
<dbReference type="Pfam" id="PF07495">
    <property type="entry name" value="Y_Y_Y"/>
    <property type="match status" value="1"/>
</dbReference>
<dbReference type="Pfam" id="PF00512">
    <property type="entry name" value="HisKA"/>
    <property type="match status" value="1"/>
</dbReference>
<dbReference type="RefSeq" id="WP_073349084.1">
    <property type="nucleotide sequence ID" value="NZ_FQVD01000002.1"/>
</dbReference>
<dbReference type="SMART" id="SM00342">
    <property type="entry name" value="HTH_ARAC"/>
    <property type="match status" value="1"/>
</dbReference>
<name>A0A1M4TGQ3_9BACE</name>
<dbReference type="InterPro" id="IPR036890">
    <property type="entry name" value="HATPase_C_sf"/>
</dbReference>
<proteinExistence type="predicted"/>
<protein>
    <recommendedName>
        <fullName evidence="2">histidine kinase</fullName>
        <ecNumber evidence="2">2.7.13.3</ecNumber>
    </recommendedName>
</protein>
<dbReference type="InterPro" id="IPR036097">
    <property type="entry name" value="HisK_dim/P_sf"/>
</dbReference>
<evidence type="ECO:0000256" key="6">
    <source>
        <dbReference type="PROSITE-ProRule" id="PRU00169"/>
    </source>
</evidence>
<keyword evidence="7" id="KW-1133">Transmembrane helix</keyword>
<keyword evidence="3 6" id="KW-0597">Phosphoprotein</keyword>
<comment type="catalytic activity">
    <reaction evidence="1">
        <text>ATP + protein L-histidine = ADP + protein N-phospho-L-histidine.</text>
        <dbReference type="EC" id="2.7.13.3"/>
    </reaction>
</comment>
<organism evidence="11 12">
    <name type="scientific">Bacteroides faecichinchillae</name>
    <dbReference type="NCBI Taxonomy" id="871325"/>
    <lineage>
        <taxon>Bacteria</taxon>
        <taxon>Pseudomonadati</taxon>
        <taxon>Bacteroidota</taxon>
        <taxon>Bacteroidia</taxon>
        <taxon>Bacteroidales</taxon>
        <taxon>Bacteroidaceae</taxon>
        <taxon>Bacteroides</taxon>
    </lineage>
</organism>
<feature type="domain" description="Histidine kinase" evidence="9">
    <location>
        <begin position="808"/>
        <end position="1023"/>
    </location>
</feature>
<dbReference type="Gene3D" id="3.30.565.10">
    <property type="entry name" value="Histidine kinase-like ATPase, C-terminal domain"/>
    <property type="match status" value="1"/>
</dbReference>
<reference evidence="11 12" key="1">
    <citation type="submission" date="2016-11" db="EMBL/GenBank/DDBJ databases">
        <authorList>
            <person name="Jaros S."/>
            <person name="Januszkiewicz K."/>
            <person name="Wedrychowicz H."/>
        </authorList>
    </citation>
    <scope>NUCLEOTIDE SEQUENCE [LARGE SCALE GENOMIC DNA]</scope>
    <source>
        <strain evidence="11 12">DSM 26883</strain>
    </source>
</reference>
<dbReference type="InterPro" id="IPR005467">
    <property type="entry name" value="His_kinase_dom"/>
</dbReference>
<dbReference type="PROSITE" id="PS50109">
    <property type="entry name" value="HIS_KIN"/>
    <property type="match status" value="1"/>
</dbReference>
<keyword evidence="7" id="KW-0812">Transmembrane</keyword>
<evidence type="ECO:0000256" key="4">
    <source>
        <dbReference type="ARBA" id="ARBA00023015"/>
    </source>
</evidence>
<evidence type="ECO:0000256" key="3">
    <source>
        <dbReference type="ARBA" id="ARBA00022553"/>
    </source>
</evidence>
<dbReference type="FunFam" id="2.130.10.10:FF:000891">
    <property type="entry name" value="Two-component system sensor histidine kinase/response regulator, hybrid (One-component system)"/>
    <property type="match status" value="1"/>
</dbReference>
<dbReference type="PRINTS" id="PR00344">
    <property type="entry name" value="BCTRLSENSOR"/>
</dbReference>
<dbReference type="Pfam" id="PF00072">
    <property type="entry name" value="Response_reg"/>
    <property type="match status" value="1"/>
</dbReference>
<dbReference type="InterPro" id="IPR011006">
    <property type="entry name" value="CheY-like_superfamily"/>
</dbReference>
<dbReference type="InterPro" id="IPR018060">
    <property type="entry name" value="HTH_AraC"/>
</dbReference>
<dbReference type="SUPFAM" id="SSF46689">
    <property type="entry name" value="Homeodomain-like"/>
    <property type="match status" value="1"/>
</dbReference>
<evidence type="ECO:0000259" key="9">
    <source>
        <dbReference type="PROSITE" id="PS50109"/>
    </source>
</evidence>
<dbReference type="SUPFAM" id="SSF63829">
    <property type="entry name" value="Calcium-dependent phosphotriesterase"/>
    <property type="match status" value="1"/>
</dbReference>
<feature type="modified residue" description="4-aspartylphosphate" evidence="6">
    <location>
        <position position="1106"/>
    </location>
</feature>
<dbReference type="PANTHER" id="PTHR43547">
    <property type="entry name" value="TWO-COMPONENT HISTIDINE KINASE"/>
    <property type="match status" value="1"/>
</dbReference>
<dbReference type="InterPro" id="IPR011110">
    <property type="entry name" value="Reg_prop"/>
</dbReference>
<dbReference type="PROSITE" id="PS01124">
    <property type="entry name" value="HTH_ARAC_FAMILY_2"/>
    <property type="match status" value="1"/>
</dbReference>
<dbReference type="InterPro" id="IPR013783">
    <property type="entry name" value="Ig-like_fold"/>
</dbReference>
<dbReference type="Proteomes" id="UP000184436">
    <property type="component" value="Unassembled WGS sequence"/>
</dbReference>
<dbReference type="Pfam" id="PF02518">
    <property type="entry name" value="HATPase_c"/>
    <property type="match status" value="1"/>
</dbReference>
<feature type="transmembrane region" description="Helical" evidence="7">
    <location>
        <begin position="759"/>
        <end position="780"/>
    </location>
</feature>
<evidence type="ECO:0000256" key="1">
    <source>
        <dbReference type="ARBA" id="ARBA00000085"/>
    </source>
</evidence>
<feature type="domain" description="HTH araC/xylS-type" evidence="8">
    <location>
        <begin position="1205"/>
        <end position="1304"/>
    </location>
</feature>
<dbReference type="Pfam" id="PF07494">
    <property type="entry name" value="Reg_prop"/>
    <property type="match status" value="2"/>
</dbReference>
<feature type="domain" description="Response regulatory" evidence="10">
    <location>
        <begin position="1057"/>
        <end position="1173"/>
    </location>
</feature>
<dbReference type="InterPro" id="IPR003661">
    <property type="entry name" value="HisK_dim/P_dom"/>
</dbReference>
<dbReference type="Gene3D" id="2.60.40.10">
    <property type="entry name" value="Immunoglobulins"/>
    <property type="match status" value="1"/>
</dbReference>
<keyword evidence="4" id="KW-0805">Transcription regulation</keyword>
<dbReference type="SMART" id="SM00448">
    <property type="entry name" value="REC"/>
    <property type="match status" value="1"/>
</dbReference>
<dbReference type="InterPro" id="IPR015943">
    <property type="entry name" value="WD40/YVTN_repeat-like_dom_sf"/>
</dbReference>
<keyword evidence="5" id="KW-0804">Transcription</keyword>
<keyword evidence="7" id="KW-0472">Membrane</keyword>
<dbReference type="GO" id="GO:0043565">
    <property type="term" value="F:sequence-specific DNA binding"/>
    <property type="evidence" value="ECO:0007669"/>
    <property type="project" value="InterPro"/>
</dbReference>
<dbReference type="PROSITE" id="PS50110">
    <property type="entry name" value="RESPONSE_REGULATORY"/>
    <property type="match status" value="1"/>
</dbReference>
<dbReference type="InterPro" id="IPR001789">
    <property type="entry name" value="Sig_transdc_resp-reg_receiver"/>
</dbReference>
<dbReference type="Gene3D" id="2.130.10.10">
    <property type="entry name" value="YVTN repeat-like/Quinoprotein amine dehydrogenase"/>
    <property type="match status" value="2"/>
</dbReference>
<dbReference type="Pfam" id="PF12833">
    <property type="entry name" value="HTH_18"/>
    <property type="match status" value="1"/>
</dbReference>
<dbReference type="EC" id="2.7.13.3" evidence="2"/>
<dbReference type="CDD" id="cd00082">
    <property type="entry name" value="HisKA"/>
    <property type="match status" value="1"/>
</dbReference>
<dbReference type="GO" id="GO:0000155">
    <property type="term" value="F:phosphorelay sensor kinase activity"/>
    <property type="evidence" value="ECO:0007669"/>
    <property type="project" value="InterPro"/>
</dbReference>
<dbReference type="SMART" id="SM00387">
    <property type="entry name" value="HATPase_c"/>
    <property type="match status" value="1"/>
</dbReference>
<evidence type="ECO:0000313" key="12">
    <source>
        <dbReference type="Proteomes" id="UP000184436"/>
    </source>
</evidence>
<dbReference type="SMART" id="SM00388">
    <property type="entry name" value="HisKA"/>
    <property type="match status" value="1"/>
</dbReference>
<dbReference type="SUPFAM" id="SSF55874">
    <property type="entry name" value="ATPase domain of HSP90 chaperone/DNA topoisomerase II/histidine kinase"/>
    <property type="match status" value="1"/>
</dbReference>
<dbReference type="OrthoDB" id="717811at2"/>
<evidence type="ECO:0000313" key="11">
    <source>
        <dbReference type="EMBL" id="SHE43606.1"/>
    </source>
</evidence>
<gene>
    <name evidence="11" type="ORF">SAMN05444349_102115</name>
</gene>
<dbReference type="SUPFAM" id="SSF47384">
    <property type="entry name" value="Homodimeric domain of signal transducing histidine kinase"/>
    <property type="match status" value="1"/>
</dbReference>
<dbReference type="InterPro" id="IPR004358">
    <property type="entry name" value="Sig_transdc_His_kin-like_C"/>
</dbReference>
<dbReference type="InterPro" id="IPR009057">
    <property type="entry name" value="Homeodomain-like_sf"/>
</dbReference>
<accession>A0A1M4TGQ3</accession>
<dbReference type="PANTHER" id="PTHR43547:SF2">
    <property type="entry name" value="HYBRID SIGNAL TRANSDUCTION HISTIDINE KINASE C"/>
    <property type="match status" value="1"/>
</dbReference>
<dbReference type="InterPro" id="IPR003594">
    <property type="entry name" value="HATPase_dom"/>
</dbReference>
<dbReference type="InterPro" id="IPR011047">
    <property type="entry name" value="Quinoprotein_ADH-like_sf"/>
</dbReference>
<dbReference type="Gene3D" id="1.10.10.60">
    <property type="entry name" value="Homeodomain-like"/>
    <property type="match status" value="2"/>
</dbReference>
<evidence type="ECO:0000256" key="5">
    <source>
        <dbReference type="ARBA" id="ARBA00023163"/>
    </source>
</evidence>
<dbReference type="STRING" id="871325.SAMN05444349_102115"/>
<dbReference type="Gene3D" id="1.10.287.130">
    <property type="match status" value="1"/>
</dbReference>
<evidence type="ECO:0000256" key="7">
    <source>
        <dbReference type="SAM" id="Phobius"/>
    </source>
</evidence>
<keyword evidence="12" id="KW-1185">Reference proteome</keyword>
<evidence type="ECO:0000259" key="8">
    <source>
        <dbReference type="PROSITE" id="PS01124"/>
    </source>
</evidence>
<dbReference type="Gene3D" id="3.40.50.2300">
    <property type="match status" value="1"/>
</dbReference>
<evidence type="ECO:0000256" key="2">
    <source>
        <dbReference type="ARBA" id="ARBA00012438"/>
    </source>
</evidence>